<sequence length="330" mass="36989">MCTIQRLFIYPVKSLPPVQVSSVELTNEGLRFDRCFVLVTPPKDNSKEAKFLTIKKHFKLMLFKPTIDDSWTKLTISHIHASPPSSITVPLTPSPLSLLQNKTFEVSIFGTTAIGIDLGEESASFFSNHLGQDVRLLSIGGTGRREIPGAAYLPSQHNALSLALREGLQPQRIRFADAAPLLITSTASEEDARSRLPKDWQHEDIIVRFRPNIHVDVKGQLPAYDEDNWSSLLVRSQSDEAQEVTIKCIFRTVRCLSLNADPDTGEMIHRDRQLYGLLASDRRVNDKFPHKPVFGQYGFAGPSGAILRTGDQVFVTERKQRTQDPEADKQ</sequence>
<evidence type="ECO:0000313" key="3">
    <source>
        <dbReference type="Proteomes" id="UP000053328"/>
    </source>
</evidence>
<dbReference type="AlphaFoldDB" id="A0A0D2BG09"/>
<evidence type="ECO:0000259" key="1">
    <source>
        <dbReference type="PROSITE" id="PS51340"/>
    </source>
</evidence>
<dbReference type="GO" id="GO:0030170">
    <property type="term" value="F:pyridoxal phosphate binding"/>
    <property type="evidence" value="ECO:0007669"/>
    <property type="project" value="InterPro"/>
</dbReference>
<dbReference type="InterPro" id="IPR011037">
    <property type="entry name" value="Pyrv_Knase-like_insert_dom_sf"/>
</dbReference>
<protein>
    <recommendedName>
        <fullName evidence="1">MOSC domain-containing protein</fullName>
    </recommendedName>
</protein>
<dbReference type="InterPro" id="IPR005302">
    <property type="entry name" value="MoCF_Sase_C"/>
</dbReference>
<dbReference type="HOGENOM" id="CLU_028286_3_1_1"/>
<dbReference type="GO" id="GO:0003824">
    <property type="term" value="F:catalytic activity"/>
    <property type="evidence" value="ECO:0007669"/>
    <property type="project" value="InterPro"/>
</dbReference>
<dbReference type="RefSeq" id="XP_016230525.1">
    <property type="nucleotide sequence ID" value="XM_016385581.1"/>
</dbReference>
<name>A0A0D2BG09_9EURO</name>
<dbReference type="STRING" id="91928.A0A0D2BG09"/>
<reference evidence="2 3" key="1">
    <citation type="submission" date="2015-01" db="EMBL/GenBank/DDBJ databases">
        <title>The Genome Sequence of Exophiala spinifera CBS89968.</title>
        <authorList>
            <consortium name="The Broad Institute Genomics Platform"/>
            <person name="Cuomo C."/>
            <person name="de Hoog S."/>
            <person name="Gorbushina A."/>
            <person name="Stielow B."/>
            <person name="Teixiera M."/>
            <person name="Abouelleil A."/>
            <person name="Chapman S.B."/>
            <person name="Priest M."/>
            <person name="Young S.K."/>
            <person name="Wortman J."/>
            <person name="Nusbaum C."/>
            <person name="Birren B."/>
        </authorList>
    </citation>
    <scope>NUCLEOTIDE SEQUENCE [LARGE SCALE GENOMIC DNA]</scope>
    <source>
        <strain evidence="2 3">CBS 89968</strain>
    </source>
</reference>
<dbReference type="Pfam" id="PF03473">
    <property type="entry name" value="MOSC"/>
    <property type="match status" value="1"/>
</dbReference>
<accession>A0A0D2BG09</accession>
<dbReference type="VEuPathDB" id="FungiDB:PV08_11271"/>
<gene>
    <name evidence="2" type="ORF">PV08_11271</name>
</gene>
<dbReference type="Pfam" id="PF03476">
    <property type="entry name" value="MOSC_N"/>
    <property type="match status" value="1"/>
</dbReference>
<keyword evidence="3" id="KW-1185">Reference proteome</keyword>
<dbReference type="InterPro" id="IPR005303">
    <property type="entry name" value="MOCOS_middle"/>
</dbReference>
<organism evidence="2 3">
    <name type="scientific">Exophiala spinifera</name>
    <dbReference type="NCBI Taxonomy" id="91928"/>
    <lineage>
        <taxon>Eukaryota</taxon>
        <taxon>Fungi</taxon>
        <taxon>Dikarya</taxon>
        <taxon>Ascomycota</taxon>
        <taxon>Pezizomycotina</taxon>
        <taxon>Eurotiomycetes</taxon>
        <taxon>Chaetothyriomycetidae</taxon>
        <taxon>Chaetothyriales</taxon>
        <taxon>Herpotrichiellaceae</taxon>
        <taxon>Exophiala</taxon>
    </lineage>
</organism>
<feature type="domain" description="MOSC" evidence="1">
    <location>
        <begin position="134"/>
        <end position="316"/>
    </location>
</feature>
<dbReference type="SUPFAM" id="SSF141673">
    <property type="entry name" value="MOSC N-terminal domain-like"/>
    <property type="match status" value="1"/>
</dbReference>
<dbReference type="SUPFAM" id="SSF50800">
    <property type="entry name" value="PK beta-barrel domain-like"/>
    <property type="match status" value="1"/>
</dbReference>
<dbReference type="Proteomes" id="UP000053328">
    <property type="component" value="Unassembled WGS sequence"/>
</dbReference>
<proteinExistence type="predicted"/>
<dbReference type="PROSITE" id="PS51340">
    <property type="entry name" value="MOSC"/>
    <property type="match status" value="1"/>
</dbReference>
<evidence type="ECO:0000313" key="2">
    <source>
        <dbReference type="EMBL" id="KIW10309.1"/>
    </source>
</evidence>
<dbReference type="GeneID" id="27338354"/>
<dbReference type="EMBL" id="KN847500">
    <property type="protein sequence ID" value="KIW10309.1"/>
    <property type="molecule type" value="Genomic_DNA"/>
</dbReference>
<dbReference type="OrthoDB" id="17255at2759"/>
<dbReference type="GO" id="GO:0030151">
    <property type="term" value="F:molybdenum ion binding"/>
    <property type="evidence" value="ECO:0007669"/>
    <property type="project" value="InterPro"/>
</dbReference>